<comment type="caution">
    <text evidence="10">The sequence shown here is derived from an EMBL/GenBank/DDBJ whole genome shotgun (WGS) entry which is preliminary data.</text>
</comment>
<feature type="domain" description="CBS" evidence="8">
    <location>
        <begin position="217"/>
        <end position="278"/>
    </location>
</feature>
<feature type="site" description="Catalytically relevant" evidence="6">
    <location>
        <position position="201"/>
    </location>
</feature>
<evidence type="ECO:0000256" key="5">
    <source>
        <dbReference type="PIRSR" id="PIRSR004692-2"/>
    </source>
</evidence>
<accession>A0A3A9JEL9</accession>
<evidence type="ECO:0000313" key="10">
    <source>
        <dbReference type="EMBL" id="RKK03005.1"/>
    </source>
</evidence>
<evidence type="ECO:0000256" key="1">
    <source>
        <dbReference type="ARBA" id="ARBA00008165"/>
    </source>
</evidence>
<dbReference type="FunFam" id="3.40.50.10490:FF:000011">
    <property type="entry name" value="Arabinose 5-phosphate isomerase"/>
    <property type="match status" value="1"/>
</dbReference>
<dbReference type="RefSeq" id="WP_120639441.1">
    <property type="nucleotide sequence ID" value="NZ_RAQU01000111.1"/>
</dbReference>
<evidence type="ECO:0000256" key="3">
    <source>
        <dbReference type="ARBA" id="ARBA00023122"/>
    </source>
</evidence>
<feature type="site" description="Catalytically relevant" evidence="6">
    <location>
        <position position="160"/>
    </location>
</feature>
<reference evidence="10 13" key="1">
    <citation type="submission" date="2018-09" db="EMBL/GenBank/DDBJ databases">
        <title>Roseomonas sp. nov., isolated from feces of Tibetan antelopes in the Qinghai-Tibet plateau, China.</title>
        <authorList>
            <person name="Tian Z."/>
        </authorList>
    </citation>
    <scope>NUCLEOTIDE SEQUENCE [LARGE SCALE GENOMIC DNA]</scope>
    <source>
        <strain evidence="11 12">Z23</strain>
        <strain evidence="10 13">Z24</strain>
    </source>
</reference>
<dbReference type="InterPro" id="IPR004800">
    <property type="entry name" value="KdsD/KpsF-type"/>
</dbReference>
<keyword evidence="5" id="KW-0479">Metal-binding</keyword>
<dbReference type="PIRSF" id="PIRSF004692">
    <property type="entry name" value="KdsD_KpsF"/>
    <property type="match status" value="1"/>
</dbReference>
<protein>
    <submittedName>
        <fullName evidence="10">KpsF/GutQ family sugar-phosphate isomerase</fullName>
    </submittedName>
</protein>
<organism evidence="10 13">
    <name type="scientific">Teichococcus wenyumeiae</name>
    <dbReference type="NCBI Taxonomy" id="2478470"/>
    <lineage>
        <taxon>Bacteria</taxon>
        <taxon>Pseudomonadati</taxon>
        <taxon>Pseudomonadota</taxon>
        <taxon>Alphaproteobacteria</taxon>
        <taxon>Acetobacterales</taxon>
        <taxon>Roseomonadaceae</taxon>
        <taxon>Roseomonas</taxon>
    </lineage>
</organism>
<dbReference type="GO" id="GO:0019146">
    <property type="term" value="F:arabinose-5-phosphate isomerase activity"/>
    <property type="evidence" value="ECO:0007669"/>
    <property type="project" value="UniProtKB-ARBA"/>
</dbReference>
<dbReference type="InterPro" id="IPR046348">
    <property type="entry name" value="SIS_dom_sf"/>
</dbReference>
<dbReference type="PANTHER" id="PTHR42745">
    <property type="match status" value="1"/>
</dbReference>
<keyword evidence="5" id="KW-0862">Zinc</keyword>
<dbReference type="FunCoup" id="A0A3A9JEL9">
    <property type="interactions" value="184"/>
</dbReference>
<dbReference type="InterPro" id="IPR001347">
    <property type="entry name" value="SIS_dom"/>
</dbReference>
<feature type="site" description="Catalytically relevant" evidence="6">
    <location>
        <position position="119"/>
    </location>
</feature>
<dbReference type="GO" id="GO:0046872">
    <property type="term" value="F:metal ion binding"/>
    <property type="evidence" value="ECO:0007669"/>
    <property type="project" value="UniProtKB-KW"/>
</dbReference>
<keyword evidence="3 7" id="KW-0129">CBS domain</keyword>
<dbReference type="Pfam" id="PF01380">
    <property type="entry name" value="SIS"/>
    <property type="match status" value="1"/>
</dbReference>
<dbReference type="AlphaFoldDB" id="A0A3A9JEL9"/>
<feature type="binding site" evidence="5">
    <location>
        <position position="90"/>
    </location>
    <ligand>
        <name>Zn(2+)</name>
        <dbReference type="ChEBI" id="CHEBI:29105"/>
    </ligand>
</feature>
<dbReference type="GO" id="GO:1901135">
    <property type="term" value="P:carbohydrate derivative metabolic process"/>
    <property type="evidence" value="ECO:0007669"/>
    <property type="project" value="InterPro"/>
</dbReference>
<dbReference type="SUPFAM" id="SSF53697">
    <property type="entry name" value="SIS domain"/>
    <property type="match status" value="1"/>
</dbReference>
<evidence type="ECO:0000313" key="11">
    <source>
        <dbReference type="EMBL" id="RMI26470.1"/>
    </source>
</evidence>
<evidence type="ECO:0000313" key="13">
    <source>
        <dbReference type="Proteomes" id="UP000278036"/>
    </source>
</evidence>
<gene>
    <name evidence="10" type="ORF">D6Z83_16845</name>
    <name evidence="11" type="ORF">EBE87_04115</name>
</gene>
<evidence type="ECO:0000256" key="7">
    <source>
        <dbReference type="PROSITE-ProRule" id="PRU00703"/>
    </source>
</evidence>
<dbReference type="CDD" id="cd05014">
    <property type="entry name" value="SIS_Kpsf"/>
    <property type="match status" value="1"/>
</dbReference>
<evidence type="ECO:0000256" key="2">
    <source>
        <dbReference type="ARBA" id="ARBA00022737"/>
    </source>
</evidence>
<feature type="site" description="Catalytically relevant" evidence="6">
    <location>
        <position position="67"/>
    </location>
</feature>
<dbReference type="CDD" id="cd04604">
    <property type="entry name" value="CBS_pair_SIS_assoc"/>
    <property type="match status" value="1"/>
</dbReference>
<dbReference type="InterPro" id="IPR046342">
    <property type="entry name" value="CBS_dom_sf"/>
</dbReference>
<dbReference type="Proteomes" id="UP000278036">
    <property type="component" value="Unassembled WGS sequence"/>
</dbReference>
<dbReference type="PROSITE" id="PS51371">
    <property type="entry name" value="CBS"/>
    <property type="match status" value="2"/>
</dbReference>
<dbReference type="InterPro" id="IPR035474">
    <property type="entry name" value="SIS_Kpsf"/>
</dbReference>
<sequence>MAFAESPLDTRAPVVAARRTVELEMQGLTALRDALDNGLGEAFEAAVAAVRKVQAQNGRLIVTGMGKSGHVGRKIAATLASTGTPAYFVHPGEASHGDLGMIRDEDAVLALSWSGEAPELSDIIAFCKRFDIPLIAITSRPESALGTAADLPLFLPAMPEACPNGLAPTTSTTMQLAMGDALAVALLSMQGFSAQDFRRFHPGGKLGSKLRKARDLMHKGAAIPLVSQGVPLSQAIVEMTSKRFGVTGVTDEAGRLAGVITDGDLRRAFASRFEDRPVSEVMTRTPRSVAPDMLATEILGDMNEAGITTLFVVEDGRPVGIVHIHDLLRSGVA</sequence>
<dbReference type="PANTHER" id="PTHR42745:SF1">
    <property type="entry name" value="ARABINOSE 5-PHOSPHATE ISOMERASE KDSD"/>
    <property type="match status" value="1"/>
</dbReference>
<evidence type="ECO:0000313" key="12">
    <source>
        <dbReference type="Proteomes" id="UP000274097"/>
    </source>
</evidence>
<dbReference type="InParanoid" id="A0A3A9JEL9"/>
<keyword evidence="10" id="KW-0413">Isomerase</keyword>
<keyword evidence="12" id="KW-1185">Reference proteome</keyword>
<dbReference type="InterPro" id="IPR000644">
    <property type="entry name" value="CBS_dom"/>
</dbReference>
<evidence type="ECO:0000259" key="9">
    <source>
        <dbReference type="PROSITE" id="PS51464"/>
    </source>
</evidence>
<dbReference type="Pfam" id="PF00571">
    <property type="entry name" value="CBS"/>
    <property type="match status" value="2"/>
</dbReference>
<evidence type="ECO:0000256" key="4">
    <source>
        <dbReference type="PIRNR" id="PIRNR004692"/>
    </source>
</evidence>
<comment type="similarity">
    <text evidence="1 4">Belongs to the SIS family. GutQ/KpsF subfamily.</text>
</comment>
<dbReference type="Proteomes" id="UP000274097">
    <property type="component" value="Unassembled WGS sequence"/>
</dbReference>
<name>A0A3A9JEL9_9PROT</name>
<keyword evidence="2" id="KW-0677">Repeat</keyword>
<feature type="domain" description="CBS" evidence="8">
    <location>
        <begin position="282"/>
        <end position="333"/>
    </location>
</feature>
<dbReference type="Gene3D" id="3.40.50.10490">
    <property type="entry name" value="Glucose-6-phosphate isomerase like protein, domain 1"/>
    <property type="match status" value="1"/>
</dbReference>
<dbReference type="Gene3D" id="3.10.580.10">
    <property type="entry name" value="CBS-domain"/>
    <property type="match status" value="1"/>
</dbReference>
<dbReference type="PROSITE" id="PS51464">
    <property type="entry name" value="SIS"/>
    <property type="match status" value="1"/>
</dbReference>
<dbReference type="EMBL" id="RAQU01000111">
    <property type="protein sequence ID" value="RKK03005.1"/>
    <property type="molecule type" value="Genomic_DNA"/>
</dbReference>
<dbReference type="NCBIfam" id="TIGR00393">
    <property type="entry name" value="kpsF"/>
    <property type="match status" value="1"/>
</dbReference>
<proteinExistence type="inferred from homology"/>
<dbReference type="GO" id="GO:0097367">
    <property type="term" value="F:carbohydrate derivative binding"/>
    <property type="evidence" value="ECO:0007669"/>
    <property type="project" value="InterPro"/>
</dbReference>
<evidence type="ECO:0000259" key="8">
    <source>
        <dbReference type="PROSITE" id="PS51371"/>
    </source>
</evidence>
<evidence type="ECO:0000256" key="6">
    <source>
        <dbReference type="PIRSR" id="PIRSR004692-3"/>
    </source>
</evidence>
<feature type="domain" description="SIS" evidence="9">
    <location>
        <begin position="49"/>
        <end position="192"/>
    </location>
</feature>
<dbReference type="InterPro" id="IPR050986">
    <property type="entry name" value="GutQ/KpsF_isomerases"/>
</dbReference>
<dbReference type="GO" id="GO:0005975">
    <property type="term" value="P:carbohydrate metabolic process"/>
    <property type="evidence" value="ECO:0007669"/>
    <property type="project" value="InterPro"/>
</dbReference>
<dbReference type="OrthoDB" id="9762536at2"/>
<dbReference type="SMART" id="SM00116">
    <property type="entry name" value="CBS"/>
    <property type="match status" value="2"/>
</dbReference>
<dbReference type="EMBL" id="RFLX01000002">
    <property type="protein sequence ID" value="RMI26470.1"/>
    <property type="molecule type" value="Genomic_DNA"/>
</dbReference>